<evidence type="ECO:0000259" key="1">
    <source>
        <dbReference type="PROSITE" id="PS50908"/>
    </source>
</evidence>
<accession>A0A7M7P8K3</accession>
<dbReference type="Pfam" id="PF05773">
    <property type="entry name" value="RWD"/>
    <property type="match status" value="1"/>
</dbReference>
<dbReference type="SMART" id="SM00591">
    <property type="entry name" value="RWD"/>
    <property type="match status" value="1"/>
</dbReference>
<keyword evidence="3" id="KW-1185">Reference proteome</keyword>
<dbReference type="InterPro" id="IPR016135">
    <property type="entry name" value="UBQ-conjugating_enzyme/RWD"/>
</dbReference>
<dbReference type="PROSITE" id="PS50908">
    <property type="entry name" value="RWD"/>
    <property type="match status" value="1"/>
</dbReference>
<dbReference type="OMA" id="CGMTYTL"/>
<sequence length="188" mass="22109">MTSNQEEQQEEREVLLSIYDGDTCFKELNETTYQYRVGENGDLKSFMLEVSWGDEYPSIPPDITLDAFFNNHISQTIKENVISRMKEEATQWLDSAMTFTLFEFAKENAEDFMTDQEESAVQKEEKEEKKETVPLVGKIKERKEQLTKNQKRKITERTNYKGERPRGWDWVDVIKHLSKSGFTKPEDS</sequence>
<dbReference type="PANTHER" id="PTHR21275">
    <property type="entry name" value="RWD DOMAIN-CONTAINING PROTEIN 4"/>
    <property type="match status" value="1"/>
</dbReference>
<dbReference type="Proteomes" id="UP000007110">
    <property type="component" value="Unassembled WGS sequence"/>
</dbReference>
<dbReference type="SUPFAM" id="SSF54495">
    <property type="entry name" value="UBC-like"/>
    <property type="match status" value="1"/>
</dbReference>
<feature type="domain" description="RWD" evidence="1">
    <location>
        <begin position="10"/>
        <end position="112"/>
    </location>
</feature>
<dbReference type="GeneID" id="100893494"/>
<dbReference type="InterPro" id="IPR006575">
    <property type="entry name" value="RWD_dom"/>
</dbReference>
<dbReference type="InterPro" id="IPR042770">
    <property type="entry name" value="RWDD4"/>
</dbReference>
<dbReference type="PANTHER" id="PTHR21275:SF1">
    <property type="entry name" value="RWD DOMAIN-CONTAINING PROTEIN 4"/>
    <property type="match status" value="1"/>
</dbReference>
<name>A0A7M7P8K3_STRPU</name>
<dbReference type="InParanoid" id="A0A7M7P8K3"/>
<dbReference type="FunCoup" id="A0A7M7P8K3">
    <property type="interactions" value="532"/>
</dbReference>
<dbReference type="RefSeq" id="XP_030847944.1">
    <property type="nucleotide sequence ID" value="XM_030992084.1"/>
</dbReference>
<dbReference type="Gene3D" id="3.10.110.10">
    <property type="entry name" value="Ubiquitin Conjugating Enzyme"/>
    <property type="match status" value="1"/>
</dbReference>
<dbReference type="KEGG" id="spu:100893494"/>
<evidence type="ECO:0000313" key="3">
    <source>
        <dbReference type="Proteomes" id="UP000007110"/>
    </source>
</evidence>
<dbReference type="OrthoDB" id="10045773at2759"/>
<dbReference type="AlphaFoldDB" id="A0A7M7P8K3"/>
<reference evidence="2" key="2">
    <citation type="submission" date="2021-01" db="UniProtKB">
        <authorList>
            <consortium name="EnsemblMetazoa"/>
        </authorList>
    </citation>
    <scope>IDENTIFICATION</scope>
</reference>
<proteinExistence type="predicted"/>
<organism evidence="2 3">
    <name type="scientific">Strongylocentrotus purpuratus</name>
    <name type="common">Purple sea urchin</name>
    <dbReference type="NCBI Taxonomy" id="7668"/>
    <lineage>
        <taxon>Eukaryota</taxon>
        <taxon>Metazoa</taxon>
        <taxon>Echinodermata</taxon>
        <taxon>Eleutherozoa</taxon>
        <taxon>Echinozoa</taxon>
        <taxon>Echinoidea</taxon>
        <taxon>Euechinoidea</taxon>
        <taxon>Echinacea</taxon>
        <taxon>Camarodonta</taxon>
        <taxon>Echinidea</taxon>
        <taxon>Strongylocentrotidae</taxon>
        <taxon>Strongylocentrotus</taxon>
    </lineage>
</organism>
<reference evidence="3" key="1">
    <citation type="submission" date="2015-02" db="EMBL/GenBank/DDBJ databases">
        <title>Genome sequencing for Strongylocentrotus purpuratus.</title>
        <authorList>
            <person name="Murali S."/>
            <person name="Liu Y."/>
            <person name="Vee V."/>
            <person name="English A."/>
            <person name="Wang M."/>
            <person name="Skinner E."/>
            <person name="Han Y."/>
            <person name="Muzny D.M."/>
            <person name="Worley K.C."/>
            <person name="Gibbs R.A."/>
        </authorList>
    </citation>
    <scope>NUCLEOTIDE SEQUENCE</scope>
</reference>
<protein>
    <recommendedName>
        <fullName evidence="1">RWD domain-containing protein</fullName>
    </recommendedName>
</protein>
<evidence type="ECO:0000313" key="2">
    <source>
        <dbReference type="EnsemblMetazoa" id="XP_030847944"/>
    </source>
</evidence>
<dbReference type="EnsemblMetazoa" id="XM_030992084">
    <property type="protein sequence ID" value="XP_030847944"/>
    <property type="gene ID" value="LOC100893494"/>
</dbReference>
<dbReference type="CDD" id="cd23817">
    <property type="entry name" value="RWD-RWDD4"/>
    <property type="match status" value="1"/>
</dbReference>
<dbReference type="CTD" id="201965"/>